<evidence type="ECO:0000256" key="3">
    <source>
        <dbReference type="PIRSR" id="PIRSR603782-1"/>
    </source>
</evidence>
<dbReference type="Proteomes" id="UP000565723">
    <property type="component" value="Unassembled WGS sequence"/>
</dbReference>
<name>A0A850LFW0_9RHOB</name>
<evidence type="ECO:0000313" key="6">
    <source>
        <dbReference type="EMBL" id="NVK96788.1"/>
    </source>
</evidence>
<dbReference type="OMA" id="WTLDDRR"/>
<dbReference type="EMBL" id="JABXIY010000020">
    <property type="protein sequence ID" value="NVK96788.1"/>
    <property type="molecule type" value="Genomic_DNA"/>
</dbReference>
<evidence type="ECO:0000313" key="7">
    <source>
        <dbReference type="Proteomes" id="UP000565723"/>
    </source>
</evidence>
<dbReference type="Gene3D" id="3.40.30.10">
    <property type="entry name" value="Glutaredoxin"/>
    <property type="match status" value="1"/>
</dbReference>
<dbReference type="CDD" id="cd02968">
    <property type="entry name" value="SCO"/>
    <property type="match status" value="1"/>
</dbReference>
<dbReference type="RefSeq" id="WP_011241962.1">
    <property type="nucleotide sequence ID" value="NZ_JABXIY010000020.1"/>
</dbReference>
<dbReference type="InterPro" id="IPR003782">
    <property type="entry name" value="SCO1/SenC"/>
</dbReference>
<comment type="similarity">
    <text evidence="1">Belongs to the SCO1/2 family.</text>
</comment>
<protein>
    <submittedName>
        <fullName evidence="6">SCO family protein</fullName>
    </submittedName>
</protein>
<feature type="disulfide bond" description="Redox-active" evidence="4">
    <location>
        <begin position="78"/>
        <end position="82"/>
    </location>
</feature>
<feature type="binding site" evidence="3">
    <location>
        <position position="82"/>
    </location>
    <ligand>
        <name>Cu cation</name>
        <dbReference type="ChEBI" id="CHEBI:23378"/>
    </ligand>
</feature>
<dbReference type="InterPro" id="IPR013766">
    <property type="entry name" value="Thioredoxin_domain"/>
</dbReference>
<sequence>MLRPALASVLAAVIGGGFLWYATDGAQAFTSEAARRLDVARSPRPVPAVRLEDMNDRTIALTPQNGEVVLVEFIYTVCGDICQIAAGDFAAIRDKLRAQGADVRLISVSFDPLRDTPEQMRIYGENHDADGNIWTVARPALDDLEALLTLFGVTVIPDEWGGFQHNAAIHVIDGEGRFSAVFDTDAVAAVVDRVAGEPS</sequence>
<evidence type="ECO:0000256" key="2">
    <source>
        <dbReference type="ARBA" id="ARBA00023008"/>
    </source>
</evidence>
<evidence type="ECO:0000256" key="1">
    <source>
        <dbReference type="ARBA" id="ARBA00010996"/>
    </source>
</evidence>
<proteinExistence type="inferred from homology"/>
<keyword evidence="2 3" id="KW-0186">Copper</keyword>
<feature type="domain" description="Thioredoxin" evidence="5">
    <location>
        <begin position="40"/>
        <end position="199"/>
    </location>
</feature>
<feature type="binding site" evidence="3">
    <location>
        <position position="165"/>
    </location>
    <ligand>
        <name>Cu cation</name>
        <dbReference type="ChEBI" id="CHEBI:23378"/>
    </ligand>
</feature>
<feature type="binding site" evidence="3">
    <location>
        <position position="78"/>
    </location>
    <ligand>
        <name>Cu cation</name>
        <dbReference type="ChEBI" id="CHEBI:23378"/>
    </ligand>
</feature>
<gene>
    <name evidence="6" type="ORF">HW564_07660</name>
</gene>
<evidence type="ECO:0000259" key="5">
    <source>
        <dbReference type="PROSITE" id="PS51352"/>
    </source>
</evidence>
<dbReference type="PANTHER" id="PTHR12151">
    <property type="entry name" value="ELECTRON TRANSPORT PROTIN SCO1/SENC FAMILY MEMBER"/>
    <property type="match status" value="1"/>
</dbReference>
<comment type="caution">
    <text evidence="6">The sequence shown here is derived from an EMBL/GenBank/DDBJ whole genome shotgun (WGS) entry which is preliminary data.</text>
</comment>
<reference evidence="6 7" key="1">
    <citation type="journal article" date="2020" name="Proc. Natl. Acad. Sci. U.S.A.">
        <title>Ecological drivers of bacterial community assembly in synthetic phycospheres.</title>
        <authorList>
            <person name="Fu H."/>
            <person name="Uchimiya M."/>
            <person name="Gore J."/>
            <person name="Moran M.A."/>
        </authorList>
    </citation>
    <scope>NUCLEOTIDE SEQUENCE [LARGE SCALE GENOMIC DNA]</scope>
    <source>
        <strain evidence="6">HF-Din03</strain>
    </source>
</reference>
<dbReference type="InterPro" id="IPR036249">
    <property type="entry name" value="Thioredoxin-like_sf"/>
</dbReference>
<evidence type="ECO:0000256" key="4">
    <source>
        <dbReference type="PIRSR" id="PIRSR603782-2"/>
    </source>
</evidence>
<dbReference type="GO" id="GO:0046872">
    <property type="term" value="F:metal ion binding"/>
    <property type="evidence" value="ECO:0007669"/>
    <property type="project" value="UniProtKB-KW"/>
</dbReference>
<keyword evidence="4" id="KW-1015">Disulfide bond</keyword>
<organism evidence="6 7">
    <name type="scientific">Ruegeria pomeroyi</name>
    <dbReference type="NCBI Taxonomy" id="89184"/>
    <lineage>
        <taxon>Bacteria</taxon>
        <taxon>Pseudomonadati</taxon>
        <taxon>Pseudomonadota</taxon>
        <taxon>Alphaproteobacteria</taxon>
        <taxon>Rhodobacterales</taxon>
        <taxon>Roseobacteraceae</taxon>
        <taxon>Ruegeria</taxon>
    </lineage>
</organism>
<dbReference type="AlphaFoldDB" id="A0A850LFW0"/>
<dbReference type="PROSITE" id="PS51352">
    <property type="entry name" value="THIOREDOXIN_2"/>
    <property type="match status" value="1"/>
</dbReference>
<dbReference type="PANTHER" id="PTHR12151:SF25">
    <property type="entry name" value="LINALOOL DEHYDRATASE_ISOMERASE DOMAIN-CONTAINING PROTEIN"/>
    <property type="match status" value="1"/>
</dbReference>
<dbReference type="Pfam" id="PF02630">
    <property type="entry name" value="SCO1-SenC"/>
    <property type="match status" value="1"/>
</dbReference>
<accession>A0A850LFW0</accession>
<dbReference type="SUPFAM" id="SSF52833">
    <property type="entry name" value="Thioredoxin-like"/>
    <property type="match status" value="1"/>
</dbReference>
<keyword evidence="3" id="KW-0479">Metal-binding</keyword>